<feature type="compositionally biased region" description="Basic and acidic residues" evidence="1">
    <location>
        <begin position="15"/>
        <end position="24"/>
    </location>
</feature>
<evidence type="ECO:0000313" key="3">
    <source>
        <dbReference type="Proteomes" id="UP000562723"/>
    </source>
</evidence>
<evidence type="ECO:0000256" key="1">
    <source>
        <dbReference type="SAM" id="MobiDB-lite"/>
    </source>
</evidence>
<dbReference type="EMBL" id="JABFMS010000005">
    <property type="protein sequence ID" value="NUT80289.1"/>
    <property type="molecule type" value="Genomic_DNA"/>
</dbReference>
<dbReference type="RefSeq" id="WP_133247181.1">
    <property type="nucleotide sequence ID" value="NZ_JABFMS010000005.1"/>
</dbReference>
<evidence type="ECO:0000313" key="2">
    <source>
        <dbReference type="EMBL" id="NUT80289.1"/>
    </source>
</evidence>
<gene>
    <name evidence="2" type="ORF">HNO85_04970</name>
</gene>
<dbReference type="Proteomes" id="UP000562723">
    <property type="component" value="Unassembled WGS sequence"/>
</dbReference>
<comment type="caution">
    <text evidence="2">The sequence shown here is derived from an EMBL/GenBank/DDBJ whole genome shotgun (WGS) entry which is preliminary data.</text>
</comment>
<name>A0AAJ3FTF1_9PSED</name>
<feature type="region of interest" description="Disordered" evidence="1">
    <location>
        <begin position="1"/>
        <end position="41"/>
    </location>
</feature>
<organism evidence="2 3">
    <name type="scientific">Pseudomonas brassicacearum</name>
    <dbReference type="NCBI Taxonomy" id="930166"/>
    <lineage>
        <taxon>Bacteria</taxon>
        <taxon>Pseudomonadati</taxon>
        <taxon>Pseudomonadota</taxon>
        <taxon>Gammaproteobacteria</taxon>
        <taxon>Pseudomonadales</taxon>
        <taxon>Pseudomonadaceae</taxon>
        <taxon>Pseudomonas</taxon>
    </lineage>
</organism>
<reference evidence="2 3" key="1">
    <citation type="journal article" date="2020" name="Front. Plant Sci.">
        <title>Isolation of Rhizosphere Bacteria That Improve Quality and Water Stress Tolerance in Greenhouse Ornamentals.</title>
        <authorList>
            <person name="Nordstedt N.P."/>
            <person name="Jones M.L."/>
        </authorList>
    </citation>
    <scope>NUCLEOTIDE SEQUENCE [LARGE SCALE GENOMIC DNA]</scope>
    <source>
        <strain evidence="2 3">C2F7</strain>
    </source>
</reference>
<proteinExistence type="predicted"/>
<sequence>MSPSRQARILRGRSKPADNKKPSNPDRPANLSGRWRTKNAPLKNPLPLFKKQLDEPFLALAQLLLSALATSEKLTKRMFLSEEKGAKPER</sequence>
<accession>A0AAJ3FTF1</accession>
<dbReference type="AlphaFoldDB" id="A0AAJ3FTF1"/>
<protein>
    <submittedName>
        <fullName evidence="2">Uncharacterized protein</fullName>
    </submittedName>
</protein>